<feature type="domain" description="C2 NT-type" evidence="2">
    <location>
        <begin position="1"/>
        <end position="201"/>
    </location>
</feature>
<organism evidence="3 4">
    <name type="scientific">Oldenlandia corymbosa var. corymbosa</name>
    <dbReference type="NCBI Taxonomy" id="529605"/>
    <lineage>
        <taxon>Eukaryota</taxon>
        <taxon>Viridiplantae</taxon>
        <taxon>Streptophyta</taxon>
        <taxon>Embryophyta</taxon>
        <taxon>Tracheophyta</taxon>
        <taxon>Spermatophyta</taxon>
        <taxon>Magnoliopsida</taxon>
        <taxon>eudicotyledons</taxon>
        <taxon>Gunneridae</taxon>
        <taxon>Pentapetalae</taxon>
        <taxon>asterids</taxon>
        <taxon>lamiids</taxon>
        <taxon>Gentianales</taxon>
        <taxon>Rubiaceae</taxon>
        <taxon>Rubioideae</taxon>
        <taxon>Spermacoceae</taxon>
        <taxon>Hedyotis-Oldenlandia complex</taxon>
        <taxon>Oldenlandia</taxon>
    </lineage>
</organism>
<dbReference type="EMBL" id="OX459119">
    <property type="protein sequence ID" value="CAI9096647.1"/>
    <property type="molecule type" value="Genomic_DNA"/>
</dbReference>
<evidence type="ECO:0000313" key="4">
    <source>
        <dbReference type="Proteomes" id="UP001161247"/>
    </source>
</evidence>
<proteinExistence type="predicted"/>
<evidence type="ECO:0000256" key="1">
    <source>
        <dbReference type="SAM" id="MobiDB-lite"/>
    </source>
</evidence>
<reference evidence="3" key="1">
    <citation type="submission" date="2023-03" db="EMBL/GenBank/DDBJ databases">
        <authorList>
            <person name="Julca I."/>
        </authorList>
    </citation>
    <scope>NUCLEOTIDE SEQUENCE</scope>
</reference>
<dbReference type="Proteomes" id="UP001161247">
    <property type="component" value="Chromosome 2"/>
</dbReference>
<dbReference type="AlphaFoldDB" id="A0AAV1CPX4"/>
<keyword evidence="4" id="KW-1185">Reference proteome</keyword>
<feature type="region of interest" description="Disordered" evidence="1">
    <location>
        <begin position="275"/>
        <end position="300"/>
    </location>
</feature>
<evidence type="ECO:0000313" key="3">
    <source>
        <dbReference type="EMBL" id="CAI9096647.1"/>
    </source>
</evidence>
<sequence>MMKRSRRPAADASAKYEVKLKSIKLEMEFGDEQGIYHDDDHHRHKVMGIKLKWKGEPAAQFGIFPAVIRAFTSYHQQRRKAFTNEKPMVIRKVAGGGGGRREAVVEWDHEFESSTVCSFTVDFDDRKFGRRRPWELSFSVLHGFEKKKKKTKIGKAILNLAEFIKGSDDHRNGNEAKLPINLNFEGASTQATLLVRLDIVEIKDYSRQVSNSVESSGLLHGPELKKLDKPVRSKSAKIRSTSGEPYLEPDRKIGIFSWKKMRLSFKSSTITTIENDNNHETDVDPPKVEEDTNGSWESKEITSRDGLTKLKTDVFFASFDQCSNKAAGEGACTALVAFIAHWLHVNNETMPNRPEFNDLILQGSSEWRKLCENEYYTNDFPNKHFDLETVLRADIRPISISRDDSFVGFFGPEKFETLKGAMSFNDIWDGIVERIQKNRDGEPGIYIVSWNDHFFVLKVESNAYYIIDTLGERLFEGCNQAYILKFDDSSSVYGTKDDQMEMICSGKECCKEFINRFLAAIPIMELETEEEKGPVSYYSLHHRLQIELNSTVLLSSLKSSPFSSSSNNSDESSCSTDECI</sequence>
<feature type="compositionally biased region" description="Basic and acidic residues" evidence="1">
    <location>
        <begin position="276"/>
        <end position="290"/>
    </location>
</feature>
<dbReference type="PANTHER" id="PTHR31182:SF17">
    <property type="entry name" value="EEIG1_EHBP1 PROTEIN AMINO-TERMINAL DOMAIN PROTEIN"/>
    <property type="match status" value="1"/>
</dbReference>
<gene>
    <name evidence="3" type="ORF">OLC1_LOCUS7352</name>
</gene>
<protein>
    <submittedName>
        <fullName evidence="3">OLC1v1032840C1</fullName>
    </submittedName>
</protein>
<accession>A0AAV1CPX4</accession>
<dbReference type="PANTHER" id="PTHR31182">
    <property type="entry name" value="C2 NT-TYPE DOMAIN-CONTAINING PROTEIN"/>
    <property type="match status" value="1"/>
</dbReference>
<evidence type="ECO:0000259" key="2">
    <source>
        <dbReference type="PROSITE" id="PS51840"/>
    </source>
</evidence>
<feature type="region of interest" description="Disordered" evidence="1">
    <location>
        <begin position="559"/>
        <end position="580"/>
    </location>
</feature>
<name>A0AAV1CPX4_OLDCO</name>
<dbReference type="PROSITE" id="PS51840">
    <property type="entry name" value="C2_NT"/>
    <property type="match status" value="1"/>
</dbReference>
<dbReference type="InterPro" id="IPR019448">
    <property type="entry name" value="NT-C2"/>
</dbReference>